<feature type="region of interest" description="Disordered" evidence="1">
    <location>
        <begin position="37"/>
        <end position="60"/>
    </location>
</feature>
<sequence length="206" mass="22668">MKKIVPGKVRLGLLLIALSFFVFQSCSKNDSLAEPEAYQASTKKSGDNEEQRNGAPEKGDMSIAEIAIENEFTELLEALYYVDEEFDAGLVNLFLYGTDQYTVFAPTNDAFEALYEDLKVDGIRDLPASLVLDVLKYHVTDGRRASNSVVPPQNKKEIETWLGEVFYVHPDMSITAIGNSAKIEAADFSASNGIVHVISAVLLPVK</sequence>
<gene>
    <name evidence="4" type="ORF">ACFQ3Q_02945</name>
</gene>
<dbReference type="PROSITE" id="PS50213">
    <property type="entry name" value="FAS1"/>
    <property type="match status" value="1"/>
</dbReference>
<evidence type="ECO:0000259" key="3">
    <source>
        <dbReference type="PROSITE" id="PS50213"/>
    </source>
</evidence>
<dbReference type="PANTHER" id="PTHR10900:SF77">
    <property type="entry name" value="FI19380P1"/>
    <property type="match status" value="1"/>
</dbReference>
<feature type="signal peptide" evidence="2">
    <location>
        <begin position="1"/>
        <end position="24"/>
    </location>
</feature>
<dbReference type="PROSITE" id="PS51257">
    <property type="entry name" value="PROKAR_LIPOPROTEIN"/>
    <property type="match status" value="1"/>
</dbReference>
<keyword evidence="5" id="KW-1185">Reference proteome</keyword>
<dbReference type="Gene3D" id="2.30.180.10">
    <property type="entry name" value="FAS1 domain"/>
    <property type="match status" value="1"/>
</dbReference>
<evidence type="ECO:0000313" key="5">
    <source>
        <dbReference type="Proteomes" id="UP001597131"/>
    </source>
</evidence>
<dbReference type="SUPFAM" id="SSF82153">
    <property type="entry name" value="FAS1 domain"/>
    <property type="match status" value="1"/>
</dbReference>
<dbReference type="Proteomes" id="UP001597131">
    <property type="component" value="Unassembled WGS sequence"/>
</dbReference>
<dbReference type="RefSeq" id="WP_380742749.1">
    <property type="nucleotide sequence ID" value="NZ_JBHTLI010000001.1"/>
</dbReference>
<accession>A0ABW3NN70</accession>
<dbReference type="SMART" id="SM00554">
    <property type="entry name" value="FAS1"/>
    <property type="match status" value="1"/>
</dbReference>
<dbReference type="InterPro" id="IPR000782">
    <property type="entry name" value="FAS1_domain"/>
</dbReference>
<dbReference type="EMBL" id="JBHTLI010000001">
    <property type="protein sequence ID" value="MFD1094695.1"/>
    <property type="molecule type" value="Genomic_DNA"/>
</dbReference>
<keyword evidence="2" id="KW-0732">Signal</keyword>
<feature type="compositionally biased region" description="Basic and acidic residues" evidence="1">
    <location>
        <begin position="44"/>
        <end position="60"/>
    </location>
</feature>
<evidence type="ECO:0000256" key="1">
    <source>
        <dbReference type="SAM" id="MobiDB-lite"/>
    </source>
</evidence>
<dbReference type="Pfam" id="PF02469">
    <property type="entry name" value="Fasciclin"/>
    <property type="match status" value="1"/>
</dbReference>
<dbReference type="PANTHER" id="PTHR10900">
    <property type="entry name" value="PERIOSTIN-RELATED"/>
    <property type="match status" value="1"/>
</dbReference>
<comment type="caution">
    <text evidence="4">The sequence shown here is derived from an EMBL/GenBank/DDBJ whole genome shotgun (WGS) entry which is preliminary data.</text>
</comment>
<dbReference type="InterPro" id="IPR050904">
    <property type="entry name" value="Adhesion/Biosynth-related"/>
</dbReference>
<feature type="chain" id="PRO_5047462359" evidence="2">
    <location>
        <begin position="25"/>
        <end position="206"/>
    </location>
</feature>
<reference evidence="5" key="1">
    <citation type="journal article" date="2019" name="Int. J. Syst. Evol. Microbiol.">
        <title>The Global Catalogue of Microorganisms (GCM) 10K type strain sequencing project: providing services to taxonomists for standard genome sequencing and annotation.</title>
        <authorList>
            <consortium name="The Broad Institute Genomics Platform"/>
            <consortium name="The Broad Institute Genome Sequencing Center for Infectious Disease"/>
            <person name="Wu L."/>
            <person name="Ma J."/>
        </authorList>
    </citation>
    <scope>NUCLEOTIDE SEQUENCE [LARGE SCALE GENOMIC DNA]</scope>
    <source>
        <strain evidence="5">CCUG 64793</strain>
    </source>
</reference>
<evidence type="ECO:0000256" key="2">
    <source>
        <dbReference type="SAM" id="SignalP"/>
    </source>
</evidence>
<proteinExistence type="predicted"/>
<name>A0ABW3NN70_9FLAO</name>
<feature type="domain" description="FAS1" evidence="3">
    <location>
        <begin position="59"/>
        <end position="202"/>
    </location>
</feature>
<protein>
    <submittedName>
        <fullName evidence="4">Fasciclin domain-containing protein</fullName>
    </submittedName>
</protein>
<dbReference type="InterPro" id="IPR036378">
    <property type="entry name" value="FAS1_dom_sf"/>
</dbReference>
<evidence type="ECO:0000313" key="4">
    <source>
        <dbReference type="EMBL" id="MFD1094695.1"/>
    </source>
</evidence>
<organism evidence="4 5">
    <name type="scientific">Salegentibacter chungangensis</name>
    <dbReference type="NCBI Taxonomy" id="1335724"/>
    <lineage>
        <taxon>Bacteria</taxon>
        <taxon>Pseudomonadati</taxon>
        <taxon>Bacteroidota</taxon>
        <taxon>Flavobacteriia</taxon>
        <taxon>Flavobacteriales</taxon>
        <taxon>Flavobacteriaceae</taxon>
        <taxon>Salegentibacter</taxon>
    </lineage>
</organism>